<gene>
    <name evidence="7" type="ORF">IFO71_01320</name>
</gene>
<evidence type="ECO:0000256" key="2">
    <source>
        <dbReference type="ARBA" id="ARBA00022801"/>
    </source>
</evidence>
<dbReference type="PANTHER" id="PTHR11070">
    <property type="entry name" value="UVRD / RECB / PCRA DNA HELICASE FAMILY MEMBER"/>
    <property type="match status" value="1"/>
</dbReference>
<dbReference type="GO" id="GO:0000725">
    <property type="term" value="P:recombinational repair"/>
    <property type="evidence" value="ECO:0007669"/>
    <property type="project" value="TreeGrafter"/>
</dbReference>
<evidence type="ECO:0000256" key="3">
    <source>
        <dbReference type="ARBA" id="ARBA00022806"/>
    </source>
</evidence>
<keyword evidence="1" id="KW-0547">Nucleotide-binding</keyword>
<evidence type="ECO:0000313" key="8">
    <source>
        <dbReference type="Proteomes" id="UP000613768"/>
    </source>
</evidence>
<dbReference type="PANTHER" id="PTHR11070:SF2">
    <property type="entry name" value="ATP-DEPENDENT DNA HELICASE SRS2"/>
    <property type="match status" value="1"/>
</dbReference>
<dbReference type="GO" id="GO:0005829">
    <property type="term" value="C:cytosol"/>
    <property type="evidence" value="ECO:0007669"/>
    <property type="project" value="TreeGrafter"/>
</dbReference>
<dbReference type="AlphaFoldDB" id="A0AAW3ZI15"/>
<keyword evidence="4" id="KW-0067">ATP-binding</keyword>
<protein>
    <recommendedName>
        <fullName evidence="5">DNA 3'-5' helicase II</fullName>
    </recommendedName>
</protein>
<dbReference type="GO" id="GO:0003677">
    <property type="term" value="F:DNA binding"/>
    <property type="evidence" value="ECO:0007669"/>
    <property type="project" value="InterPro"/>
</dbReference>
<dbReference type="InterPro" id="IPR000212">
    <property type="entry name" value="DNA_helicase_UvrD/REP"/>
</dbReference>
<dbReference type="Pfam" id="PF00580">
    <property type="entry name" value="UvrD-helicase"/>
    <property type="match status" value="1"/>
</dbReference>
<evidence type="ECO:0000313" key="7">
    <source>
        <dbReference type="EMBL" id="MBD8524369.1"/>
    </source>
</evidence>
<evidence type="ECO:0000256" key="4">
    <source>
        <dbReference type="ARBA" id="ARBA00022840"/>
    </source>
</evidence>
<keyword evidence="8" id="KW-1185">Reference proteome</keyword>
<evidence type="ECO:0000256" key="5">
    <source>
        <dbReference type="ARBA" id="ARBA00034923"/>
    </source>
</evidence>
<feature type="domain" description="UvrD-like helicase ATP-binding" evidence="6">
    <location>
        <begin position="108"/>
        <end position="170"/>
    </location>
</feature>
<dbReference type="EMBL" id="JACYTR010000002">
    <property type="protein sequence ID" value="MBD8524369.1"/>
    <property type="molecule type" value="Genomic_DNA"/>
</dbReference>
<comment type="caution">
    <text evidence="7">The sequence shown here is derived from an EMBL/GenBank/DDBJ whole genome shotgun (WGS) entry which is preliminary data.</text>
</comment>
<dbReference type="GO" id="GO:0005524">
    <property type="term" value="F:ATP binding"/>
    <property type="evidence" value="ECO:0007669"/>
    <property type="project" value="UniProtKB-KW"/>
</dbReference>
<keyword evidence="2" id="KW-0378">Hydrolase</keyword>
<evidence type="ECO:0000259" key="6">
    <source>
        <dbReference type="Pfam" id="PF00580"/>
    </source>
</evidence>
<keyword evidence="3" id="KW-0347">Helicase</keyword>
<dbReference type="GO" id="GO:0033202">
    <property type="term" value="C:DNA helicase complex"/>
    <property type="evidence" value="ECO:0007669"/>
    <property type="project" value="TreeGrafter"/>
</dbReference>
<dbReference type="InterPro" id="IPR014016">
    <property type="entry name" value="UvrD-like_ATP-bd"/>
</dbReference>
<dbReference type="GO" id="GO:0016787">
    <property type="term" value="F:hydrolase activity"/>
    <property type="evidence" value="ECO:0007669"/>
    <property type="project" value="UniProtKB-KW"/>
</dbReference>
<dbReference type="Proteomes" id="UP000613768">
    <property type="component" value="Unassembled WGS sequence"/>
</dbReference>
<accession>A0AAW3ZI15</accession>
<evidence type="ECO:0000256" key="1">
    <source>
        <dbReference type="ARBA" id="ARBA00022741"/>
    </source>
</evidence>
<sequence>MPPEIDLLAIQRGSVTAPAGCGKTQLIADALKSHPGDRPFLVLTHTNAGVAALRARLKRAGVPSSAYRLSTIDGFSIRLIAKFPARSGHPPQTLELRNPSSDYPAIRAAARHLLEAGHVSQAIASTYARLLVDEYQDCSLIQHAVVSSLAESLPTCVLGDPLQAIFGFGGNQLVHWEGHVEERFPAAGALATPWRWRLAGAENLGQWLLSLRPFLSAGQPIDLRNAPSEVRWVQLTHGTEAQQRLVAARTNAPGSEGTVLVIGDSMNVQGRHQLTSQTPGAMTVEAVDLRDLVNFARRFDLRAPDALQNLAEIASAVMTGVGASNLVTRVGSLRSGRARTAPTPVERAALTFEAERTMPRALELVNMLADHPETRVYRPEILRCCRSAMQAVINGGQDFVSATLQARERNRHLGC</sequence>
<dbReference type="SUPFAM" id="SSF52540">
    <property type="entry name" value="P-loop containing nucleoside triphosphate hydrolases"/>
    <property type="match status" value="1"/>
</dbReference>
<reference evidence="7 8" key="1">
    <citation type="submission" date="2020-09" db="EMBL/GenBank/DDBJ databases">
        <title>Pseudoxanthomonas sp. CAU 1598 isolated from sand of Yaerae Beach.</title>
        <authorList>
            <person name="Kim W."/>
        </authorList>
    </citation>
    <scope>NUCLEOTIDE SEQUENCE [LARGE SCALE GENOMIC DNA]</scope>
    <source>
        <strain evidence="7 8">CAU 1598</strain>
    </source>
</reference>
<dbReference type="Gene3D" id="3.40.50.300">
    <property type="entry name" value="P-loop containing nucleotide triphosphate hydrolases"/>
    <property type="match status" value="1"/>
</dbReference>
<dbReference type="InterPro" id="IPR027417">
    <property type="entry name" value="P-loop_NTPase"/>
</dbReference>
<organism evidence="7 8">
    <name type="scientific">Pseudomarimonas arenosa</name>
    <dbReference type="NCBI Taxonomy" id="2774145"/>
    <lineage>
        <taxon>Bacteria</taxon>
        <taxon>Pseudomonadati</taxon>
        <taxon>Pseudomonadota</taxon>
        <taxon>Gammaproteobacteria</taxon>
        <taxon>Lysobacterales</taxon>
        <taxon>Lysobacteraceae</taxon>
        <taxon>Pseudomarimonas</taxon>
    </lineage>
</organism>
<proteinExistence type="predicted"/>
<dbReference type="GO" id="GO:0043138">
    <property type="term" value="F:3'-5' DNA helicase activity"/>
    <property type="evidence" value="ECO:0007669"/>
    <property type="project" value="TreeGrafter"/>
</dbReference>
<name>A0AAW3ZI15_9GAMM</name>